<dbReference type="InParanoid" id="A0A0D0AEY2"/>
<evidence type="ECO:0000313" key="3">
    <source>
        <dbReference type="Proteomes" id="UP000054485"/>
    </source>
</evidence>
<accession>A0A0D0AEY2</accession>
<protein>
    <submittedName>
        <fullName evidence="2">Uncharacterized protein</fullName>
    </submittedName>
</protein>
<dbReference type="EMBL" id="KN835309">
    <property type="protein sequence ID" value="KIK40261.1"/>
    <property type="molecule type" value="Genomic_DNA"/>
</dbReference>
<keyword evidence="1" id="KW-0732">Signal</keyword>
<proteinExistence type="predicted"/>
<feature type="chain" id="PRO_5002207529" evidence="1">
    <location>
        <begin position="22"/>
        <end position="71"/>
    </location>
</feature>
<dbReference type="OrthoDB" id="2692221at2759"/>
<feature type="signal peptide" evidence="1">
    <location>
        <begin position="1"/>
        <end position="21"/>
    </location>
</feature>
<evidence type="ECO:0000256" key="1">
    <source>
        <dbReference type="SAM" id="SignalP"/>
    </source>
</evidence>
<dbReference type="Proteomes" id="UP000054485">
    <property type="component" value="Unassembled WGS sequence"/>
</dbReference>
<organism evidence="2 3">
    <name type="scientific">Suillus luteus UH-Slu-Lm8-n1</name>
    <dbReference type="NCBI Taxonomy" id="930992"/>
    <lineage>
        <taxon>Eukaryota</taxon>
        <taxon>Fungi</taxon>
        <taxon>Dikarya</taxon>
        <taxon>Basidiomycota</taxon>
        <taxon>Agaricomycotina</taxon>
        <taxon>Agaricomycetes</taxon>
        <taxon>Agaricomycetidae</taxon>
        <taxon>Boletales</taxon>
        <taxon>Suillineae</taxon>
        <taxon>Suillaceae</taxon>
        <taxon>Suillus</taxon>
    </lineage>
</organism>
<reference evidence="3" key="2">
    <citation type="submission" date="2015-01" db="EMBL/GenBank/DDBJ databases">
        <title>Evolutionary Origins and Diversification of the Mycorrhizal Mutualists.</title>
        <authorList>
            <consortium name="DOE Joint Genome Institute"/>
            <consortium name="Mycorrhizal Genomics Consortium"/>
            <person name="Kohler A."/>
            <person name="Kuo A."/>
            <person name="Nagy L.G."/>
            <person name="Floudas D."/>
            <person name="Copeland A."/>
            <person name="Barry K.W."/>
            <person name="Cichocki N."/>
            <person name="Veneault-Fourrey C."/>
            <person name="LaButti K."/>
            <person name="Lindquist E.A."/>
            <person name="Lipzen A."/>
            <person name="Lundell T."/>
            <person name="Morin E."/>
            <person name="Murat C."/>
            <person name="Riley R."/>
            <person name="Ohm R."/>
            <person name="Sun H."/>
            <person name="Tunlid A."/>
            <person name="Henrissat B."/>
            <person name="Grigoriev I.V."/>
            <person name="Hibbett D.S."/>
            <person name="Martin F."/>
        </authorList>
    </citation>
    <scope>NUCLEOTIDE SEQUENCE [LARGE SCALE GENOMIC DNA]</scope>
    <source>
        <strain evidence="3">UH-Slu-Lm8-n1</strain>
    </source>
</reference>
<name>A0A0D0AEY2_9AGAM</name>
<keyword evidence="3" id="KW-1185">Reference proteome</keyword>
<dbReference type="HOGENOM" id="CLU_202060_1_0_1"/>
<dbReference type="AlphaFoldDB" id="A0A0D0AEY2"/>
<sequence>MRFSSAIVLTVAAALASSISAKPLDDNAGSCPWVCWIDVNCNDCTWGRCLFPFCTVSHVSAFTSVQYERWH</sequence>
<evidence type="ECO:0000313" key="2">
    <source>
        <dbReference type="EMBL" id="KIK40261.1"/>
    </source>
</evidence>
<reference evidence="2 3" key="1">
    <citation type="submission" date="2014-04" db="EMBL/GenBank/DDBJ databases">
        <authorList>
            <consortium name="DOE Joint Genome Institute"/>
            <person name="Kuo A."/>
            <person name="Ruytinx J."/>
            <person name="Rineau F."/>
            <person name="Colpaert J."/>
            <person name="Kohler A."/>
            <person name="Nagy L.G."/>
            <person name="Floudas D."/>
            <person name="Copeland A."/>
            <person name="Barry K.W."/>
            <person name="Cichocki N."/>
            <person name="Veneault-Fourrey C."/>
            <person name="LaButti K."/>
            <person name="Lindquist E.A."/>
            <person name="Lipzen A."/>
            <person name="Lundell T."/>
            <person name="Morin E."/>
            <person name="Murat C."/>
            <person name="Sun H."/>
            <person name="Tunlid A."/>
            <person name="Henrissat B."/>
            <person name="Grigoriev I.V."/>
            <person name="Hibbett D.S."/>
            <person name="Martin F."/>
            <person name="Nordberg H.P."/>
            <person name="Cantor M.N."/>
            <person name="Hua S.X."/>
        </authorList>
    </citation>
    <scope>NUCLEOTIDE SEQUENCE [LARGE SCALE GENOMIC DNA]</scope>
    <source>
        <strain evidence="2 3">UH-Slu-Lm8-n1</strain>
    </source>
</reference>
<gene>
    <name evidence="2" type="ORF">CY34DRAFT_807373</name>
</gene>